<sequence>MSFILPSFSFIHIGTGCELPTNNCKLIYGVACGPGFPLIRAQALGARPVSASLPNAGKF</sequence>
<gene>
    <name evidence="1" type="ORF">NPE20_16615</name>
</gene>
<reference evidence="1 2" key="1">
    <citation type="submission" date="2022-07" db="EMBL/GenBank/DDBJ databases">
        <title>Mucilaginibacter sp. JC4.</title>
        <authorList>
            <person name="Le V."/>
            <person name="Ko S.-R."/>
            <person name="Ahn C.-Y."/>
            <person name="Oh H.-M."/>
        </authorList>
    </citation>
    <scope>NUCLEOTIDE SEQUENCE [LARGE SCALE GENOMIC DNA]</scope>
    <source>
        <strain evidence="1 2">JC4</strain>
    </source>
</reference>
<dbReference type="Proteomes" id="UP001204376">
    <property type="component" value="Unassembled WGS sequence"/>
</dbReference>
<protein>
    <submittedName>
        <fullName evidence="1">Uncharacterized protein</fullName>
    </submittedName>
</protein>
<dbReference type="RefSeq" id="WP_256539792.1">
    <property type="nucleotide sequence ID" value="NZ_JANHOH010000004.1"/>
</dbReference>
<dbReference type="EMBL" id="JANHOH010000004">
    <property type="protein sequence ID" value="MCQ6959600.1"/>
    <property type="molecule type" value="Genomic_DNA"/>
</dbReference>
<keyword evidence="2" id="KW-1185">Reference proteome</keyword>
<comment type="caution">
    <text evidence="1">The sequence shown here is derived from an EMBL/GenBank/DDBJ whole genome shotgun (WGS) entry which is preliminary data.</text>
</comment>
<evidence type="ECO:0000313" key="1">
    <source>
        <dbReference type="EMBL" id="MCQ6959600.1"/>
    </source>
</evidence>
<accession>A0ABT1T5E0</accession>
<organism evidence="1 2">
    <name type="scientific">Mucilaginibacter aquariorum</name>
    <dbReference type="NCBI Taxonomy" id="2967225"/>
    <lineage>
        <taxon>Bacteria</taxon>
        <taxon>Pseudomonadati</taxon>
        <taxon>Bacteroidota</taxon>
        <taxon>Sphingobacteriia</taxon>
        <taxon>Sphingobacteriales</taxon>
        <taxon>Sphingobacteriaceae</taxon>
        <taxon>Mucilaginibacter</taxon>
    </lineage>
</organism>
<evidence type="ECO:0000313" key="2">
    <source>
        <dbReference type="Proteomes" id="UP001204376"/>
    </source>
</evidence>
<name>A0ABT1T5E0_9SPHI</name>
<proteinExistence type="predicted"/>